<name>A0A290XGT8_9GAMM</name>
<keyword evidence="1" id="KW-0812">Transmembrane</keyword>
<dbReference type="RefSeq" id="WP_096299485.1">
    <property type="nucleotide sequence ID" value="NZ_CP023406.1"/>
</dbReference>
<evidence type="ECO:0008006" key="4">
    <source>
        <dbReference type="Google" id="ProtNLM"/>
    </source>
</evidence>
<keyword evidence="3" id="KW-1185">Reference proteome</keyword>
<evidence type="ECO:0000256" key="1">
    <source>
        <dbReference type="SAM" id="Phobius"/>
    </source>
</evidence>
<feature type="transmembrane region" description="Helical" evidence="1">
    <location>
        <begin position="21"/>
        <end position="40"/>
    </location>
</feature>
<dbReference type="EMBL" id="CP023406">
    <property type="protein sequence ID" value="ATD68279.1"/>
    <property type="molecule type" value="Genomic_DNA"/>
</dbReference>
<sequence length="434" mass="46106">MSAAAPAPATPAPRRQRWLRVLLGLLLLLIALALLVQIMLPPERALRLLLARMEPTLGLRVGFDGDVEYRLRGTPQLVVRNVTVLAPGDDSEPMLVAERALLSLPWSTIRSRGAQFDLTRVELDSPRLHLPTLLRWLDARPPGDGKVPTISDGVHIRDGRLEGGSWHVDALTLDLPALHAERAIDARVSGTAHVDTLQALFGLRVRADRAVDARALNALGSLALLHPSGRLDSILQLDAARSLDPAKPGLVLAPLRLALDARWQPDGDADPLPFVLGLHGDLHAGGGDDAVRLAPLGIVLRGAGVVPEVIAGGHIALGELLDVALDGRLERWPEAWPALPSPLSDDVAPLPFALRYAGPRDASAPISLRLEHPRAGFVGQVRIAAMLDWLAAPTGGSPLPPLQGRLTADRVELGGAVLEGVEITIDDGSGNLAP</sequence>
<evidence type="ECO:0000313" key="3">
    <source>
        <dbReference type="Proteomes" id="UP000218968"/>
    </source>
</evidence>
<evidence type="ECO:0000313" key="2">
    <source>
        <dbReference type="EMBL" id="ATD68279.1"/>
    </source>
</evidence>
<organism evidence="2 3">
    <name type="scientific">Luteimonas chenhongjianii</name>
    <dbReference type="NCBI Taxonomy" id="2006110"/>
    <lineage>
        <taxon>Bacteria</taxon>
        <taxon>Pseudomonadati</taxon>
        <taxon>Pseudomonadota</taxon>
        <taxon>Gammaproteobacteria</taxon>
        <taxon>Lysobacterales</taxon>
        <taxon>Lysobacteraceae</taxon>
        <taxon>Luteimonas</taxon>
    </lineage>
</organism>
<keyword evidence="1" id="KW-1133">Transmembrane helix</keyword>
<gene>
    <name evidence="2" type="ORF">CNR27_13265</name>
</gene>
<dbReference type="OrthoDB" id="5965899at2"/>
<reference evidence="3" key="1">
    <citation type="submission" date="2017-09" db="EMBL/GenBank/DDBJ databases">
        <title>Luteimonas liuhanmingii sp.nov., isolated from the intestinal contents of Tibetan Plateau Pika in Yushu, Qinghai Province, China.</title>
        <authorList>
            <person name="Gui Z."/>
        </authorList>
    </citation>
    <scope>NUCLEOTIDE SEQUENCE [LARGE SCALE GENOMIC DNA]</scope>
    <source>
        <strain evidence="3">100111</strain>
    </source>
</reference>
<dbReference type="AlphaFoldDB" id="A0A290XGT8"/>
<dbReference type="Proteomes" id="UP000218968">
    <property type="component" value="Chromosome"/>
</dbReference>
<proteinExistence type="predicted"/>
<keyword evidence="1" id="KW-0472">Membrane</keyword>
<protein>
    <recommendedName>
        <fullName evidence="4">AsmA domain-containing protein</fullName>
    </recommendedName>
</protein>
<accession>A0A290XGT8</accession>
<dbReference type="KEGG" id="lum:CNR27_13265"/>